<evidence type="ECO:0000313" key="5">
    <source>
        <dbReference type="Proteomes" id="UP000531216"/>
    </source>
</evidence>
<dbReference type="GO" id="GO:0008168">
    <property type="term" value="F:methyltransferase activity"/>
    <property type="evidence" value="ECO:0007669"/>
    <property type="project" value="UniProtKB-KW"/>
</dbReference>
<keyword evidence="5" id="KW-1185">Reference proteome</keyword>
<dbReference type="Proteomes" id="UP000531216">
    <property type="component" value="Unassembled WGS sequence"/>
</dbReference>
<dbReference type="EMBL" id="JACIDO010000002">
    <property type="protein sequence ID" value="MBB3934989.1"/>
    <property type="molecule type" value="Genomic_DNA"/>
</dbReference>
<dbReference type="PROSITE" id="PS51668">
    <property type="entry name" value="TSAA_2"/>
    <property type="match status" value="1"/>
</dbReference>
<dbReference type="InterPro" id="IPR036413">
    <property type="entry name" value="YaeB-like_sf"/>
</dbReference>
<comment type="similarity">
    <text evidence="2">Belongs to the tRNA methyltransferase O family.</text>
</comment>
<keyword evidence="4" id="KW-0808">Transferase</keyword>
<sequence>MTDHTDQRLGEVQFAVDPAKVPDASLAYIGRVRSPWTERSQCPRNLREARDRGGGGRALIDPPFRPALEGLNVGDWVHLLTWLHRSRRDLALQMPRHAERPKGTFALRSPVRPNPIGLHLVHLVEIDLSSGVLTLDAIDVLDGTPLIDLKPYLPGVDRPPET</sequence>
<dbReference type="InterPro" id="IPR036414">
    <property type="entry name" value="YaeB_N_sf"/>
</dbReference>
<proteinExistence type="inferred from homology"/>
<organism evidence="4 5">
    <name type="scientific">Aureimonas phyllosphaerae</name>
    <dbReference type="NCBI Taxonomy" id="1166078"/>
    <lineage>
        <taxon>Bacteria</taxon>
        <taxon>Pseudomonadati</taxon>
        <taxon>Pseudomonadota</taxon>
        <taxon>Alphaproteobacteria</taxon>
        <taxon>Hyphomicrobiales</taxon>
        <taxon>Aurantimonadaceae</taxon>
        <taxon>Aureimonas</taxon>
    </lineage>
</organism>
<keyword evidence="1" id="KW-0949">S-adenosyl-L-methionine</keyword>
<feature type="domain" description="TsaA-like" evidence="3">
    <location>
        <begin position="26"/>
        <end position="161"/>
    </location>
</feature>
<evidence type="ECO:0000256" key="2">
    <source>
        <dbReference type="ARBA" id="ARBA00033753"/>
    </source>
</evidence>
<evidence type="ECO:0000259" key="3">
    <source>
        <dbReference type="PROSITE" id="PS51668"/>
    </source>
</evidence>
<name>A0A7W6BS42_9HYPH</name>
<dbReference type="CDD" id="cd09281">
    <property type="entry name" value="UPF0066"/>
    <property type="match status" value="1"/>
</dbReference>
<dbReference type="NCBIfam" id="TIGR00104">
    <property type="entry name" value="tRNA_TsaA"/>
    <property type="match status" value="1"/>
</dbReference>
<dbReference type="GO" id="GO:0032259">
    <property type="term" value="P:methylation"/>
    <property type="evidence" value="ECO:0007669"/>
    <property type="project" value="UniProtKB-KW"/>
</dbReference>
<reference evidence="4 5" key="1">
    <citation type="submission" date="2020-08" db="EMBL/GenBank/DDBJ databases">
        <title>Genomic Encyclopedia of Type Strains, Phase IV (KMG-IV): sequencing the most valuable type-strain genomes for metagenomic binning, comparative biology and taxonomic classification.</title>
        <authorList>
            <person name="Goeker M."/>
        </authorList>
    </citation>
    <scope>NUCLEOTIDE SEQUENCE [LARGE SCALE GENOMIC DNA]</scope>
    <source>
        <strain evidence="4 5">DSM 25024</strain>
    </source>
</reference>
<dbReference type="InterPro" id="IPR040372">
    <property type="entry name" value="YaeB-like"/>
</dbReference>
<dbReference type="RefSeq" id="WP_090964015.1">
    <property type="nucleotide sequence ID" value="NZ_FOOA01000011.1"/>
</dbReference>
<dbReference type="PANTHER" id="PTHR12818">
    <property type="entry name" value="TRNA (ADENINE(37)-N6)-METHYLTRANSFERASE"/>
    <property type="match status" value="1"/>
</dbReference>
<comment type="caution">
    <text evidence="4">The sequence shown here is derived from an EMBL/GenBank/DDBJ whole genome shotgun (WGS) entry which is preliminary data.</text>
</comment>
<protein>
    <submittedName>
        <fullName evidence="4">tRNA-Thr(GGU) m(6)t(6)A37 methyltransferase TsaA</fullName>
    </submittedName>
</protein>
<evidence type="ECO:0000256" key="1">
    <source>
        <dbReference type="ARBA" id="ARBA00022691"/>
    </source>
</evidence>
<accession>A0A7W6BS42</accession>
<gene>
    <name evidence="4" type="ORF">GGR05_001117</name>
</gene>
<dbReference type="InterPro" id="IPR023370">
    <property type="entry name" value="TrmO-like_N"/>
</dbReference>
<dbReference type="AlphaFoldDB" id="A0A7W6BS42"/>
<dbReference type="PANTHER" id="PTHR12818:SF0">
    <property type="entry name" value="TRNA (ADENINE(37)-N6)-METHYLTRANSFERASE"/>
    <property type="match status" value="1"/>
</dbReference>
<evidence type="ECO:0000313" key="4">
    <source>
        <dbReference type="EMBL" id="MBB3934989.1"/>
    </source>
</evidence>
<dbReference type="Gene3D" id="2.40.30.70">
    <property type="entry name" value="YaeB-like"/>
    <property type="match status" value="1"/>
</dbReference>
<dbReference type="SUPFAM" id="SSF118196">
    <property type="entry name" value="YaeB-like"/>
    <property type="match status" value="1"/>
</dbReference>
<keyword evidence="4" id="KW-0489">Methyltransferase</keyword>
<dbReference type="OrthoDB" id="9804309at2"/>
<dbReference type="Pfam" id="PF01980">
    <property type="entry name" value="TrmO_N"/>
    <property type="match status" value="1"/>
</dbReference>